<organism evidence="3">
    <name type="scientific">Castellaniella ginsengisoli</name>
    <dbReference type="NCBI Taxonomy" id="546114"/>
    <lineage>
        <taxon>Bacteria</taxon>
        <taxon>Pseudomonadati</taxon>
        <taxon>Pseudomonadota</taxon>
        <taxon>Betaproteobacteria</taxon>
        <taxon>Burkholderiales</taxon>
        <taxon>Alcaligenaceae</taxon>
        <taxon>Castellaniella</taxon>
    </lineage>
</organism>
<proteinExistence type="predicted"/>
<name>A0AB39G2H2_9BURK</name>
<evidence type="ECO:0000313" key="3">
    <source>
        <dbReference type="EMBL" id="XDJ85120.1"/>
    </source>
</evidence>
<evidence type="ECO:0000256" key="1">
    <source>
        <dbReference type="ARBA" id="ARBA00022612"/>
    </source>
</evidence>
<dbReference type="Pfam" id="PF17289">
    <property type="entry name" value="Terminase_6C"/>
    <property type="match status" value="1"/>
</dbReference>
<dbReference type="InterPro" id="IPR035421">
    <property type="entry name" value="Terminase_6C"/>
</dbReference>
<protein>
    <submittedName>
        <fullName evidence="3">Phage terminase large subunit</fullName>
    </submittedName>
</protein>
<gene>
    <name evidence="3" type="primary">terL</name>
    <name evidence="3" type="ORF">ABRZ08_13115</name>
</gene>
<dbReference type="AlphaFoldDB" id="A0AB39G2H2"/>
<dbReference type="RefSeq" id="WP_368641754.1">
    <property type="nucleotide sequence ID" value="NZ_CP158268.1"/>
</dbReference>
<keyword evidence="1" id="KW-1188">Viral release from host cell</keyword>
<evidence type="ECO:0000259" key="2">
    <source>
        <dbReference type="Pfam" id="PF17289"/>
    </source>
</evidence>
<dbReference type="InterPro" id="IPR006517">
    <property type="entry name" value="Phage_terminase_lsu-like_C"/>
</dbReference>
<reference evidence="3" key="1">
    <citation type="submission" date="2024-05" db="EMBL/GenBank/DDBJ databases">
        <authorList>
            <person name="Luo Y.-C."/>
            <person name="Nicholds J."/>
            <person name="Mortimer T."/>
            <person name="Maboni G."/>
        </authorList>
    </citation>
    <scope>NUCLEOTIDE SEQUENCE</scope>
    <source>
        <strain evidence="3">140124</strain>
    </source>
</reference>
<sequence>MQFNDLSDEERFVGRALAKEDLYYFSRYMFLARRNFPWLRGDHHQIICDALMRVYRGESKRLIINVPPRYSKTELAVVNFMAWALGRHPDAEFIHTSYAATLAVQNAANARELVKHEEYQQIFPGVGIRADSNAKGDWRTTAGGVVYAAGSGGTITGFGAGKARPGFGGAIIIDDPHKPDEATSDVIRKGVIDWFQNTLESRRNSPDTPIIVIMQRLHEEDLAGWLLAGGNGEAWEHVCLEALIDEDLPTERALWPAKHTVADLKRLKRANAYVFSGQMQQRPTPQGGAIIKGAWFPRYRAVPPLKWRAAYVDTAQKAKEHNDYTVFLHAGMGEDGRVYLLDCVRGKFDAVALEQTARDVWAKWKLAAAYQRAAFRYFAIEDKSSGTGLIQQLKTKHHIPVKELQRLRGQDKYSRVMDIQSHLESGFVVLPEDAPWVADFVAECEAFTATDSHKHDDQVDTLADCAADMLGGNDIERFMALAQ</sequence>
<dbReference type="Gene3D" id="3.30.420.240">
    <property type="match status" value="1"/>
</dbReference>
<feature type="domain" description="Terminase large subunit gp17-like C-terminal" evidence="2">
    <location>
        <begin position="311"/>
        <end position="462"/>
    </location>
</feature>
<dbReference type="EMBL" id="CP158268">
    <property type="protein sequence ID" value="XDJ85120.1"/>
    <property type="molecule type" value="Genomic_DNA"/>
</dbReference>
<accession>A0AB39G2H2</accession>
<dbReference type="NCBIfam" id="TIGR01630">
    <property type="entry name" value="psiM2_ORF9"/>
    <property type="match status" value="1"/>
</dbReference>